<proteinExistence type="predicted"/>
<dbReference type="RefSeq" id="WP_207615955.1">
    <property type="nucleotide sequence ID" value="NZ_JAFNLL010000017.1"/>
</dbReference>
<name>A0A939KJW8_9MICC</name>
<dbReference type="EMBL" id="JAFNLL010000017">
    <property type="protein sequence ID" value="MBO1268154.1"/>
    <property type="molecule type" value="Genomic_DNA"/>
</dbReference>
<comment type="caution">
    <text evidence="2">The sequence shown here is derived from an EMBL/GenBank/DDBJ whole genome shotgun (WGS) entry which is preliminary data.</text>
</comment>
<sequence length="74" mass="8522">MAKESLTHKFMRATGKLRVIFGPAHSSSLDHEMTEENRRLLAQRQAETQQWETLRRPDGSTYVVPKNPGDKSLR</sequence>
<accession>A0A939KJW8</accession>
<protein>
    <submittedName>
        <fullName evidence="2">Uncharacterized protein</fullName>
    </submittedName>
</protein>
<dbReference type="Proteomes" id="UP000664164">
    <property type="component" value="Unassembled WGS sequence"/>
</dbReference>
<reference evidence="2" key="1">
    <citation type="submission" date="2021-03" db="EMBL/GenBank/DDBJ databases">
        <title>A new species, PO-11, isolated from a karst cave deposit.</title>
        <authorList>
            <person name="Zhaoxiaoyong W."/>
        </authorList>
    </citation>
    <scope>NUCLEOTIDE SEQUENCE</scope>
    <source>
        <strain evidence="2">PO-11</strain>
    </source>
</reference>
<feature type="region of interest" description="Disordered" evidence="1">
    <location>
        <begin position="46"/>
        <end position="74"/>
    </location>
</feature>
<keyword evidence="3" id="KW-1185">Reference proteome</keyword>
<gene>
    <name evidence="2" type="ORF">J1902_09235</name>
</gene>
<evidence type="ECO:0000313" key="3">
    <source>
        <dbReference type="Proteomes" id="UP000664164"/>
    </source>
</evidence>
<evidence type="ECO:0000256" key="1">
    <source>
        <dbReference type="SAM" id="MobiDB-lite"/>
    </source>
</evidence>
<dbReference type="AlphaFoldDB" id="A0A939KJW8"/>
<organism evidence="2 3">
    <name type="scientific">Arthrobacter cavernae</name>
    <dbReference type="NCBI Taxonomy" id="2817681"/>
    <lineage>
        <taxon>Bacteria</taxon>
        <taxon>Bacillati</taxon>
        <taxon>Actinomycetota</taxon>
        <taxon>Actinomycetes</taxon>
        <taxon>Micrococcales</taxon>
        <taxon>Micrococcaceae</taxon>
        <taxon>Arthrobacter</taxon>
    </lineage>
</organism>
<evidence type="ECO:0000313" key="2">
    <source>
        <dbReference type="EMBL" id="MBO1268154.1"/>
    </source>
</evidence>